<keyword evidence="2" id="KW-0328">Glycosyltransferase</keyword>
<reference evidence="4" key="1">
    <citation type="submission" date="2021-02" db="EMBL/GenBank/DDBJ databases">
        <authorList>
            <person name="Dougan E. K."/>
            <person name="Rhodes N."/>
            <person name="Thang M."/>
            <person name="Chan C."/>
        </authorList>
    </citation>
    <scope>NUCLEOTIDE SEQUENCE</scope>
</reference>
<organism evidence="4 5">
    <name type="scientific">Symbiodinium natans</name>
    <dbReference type="NCBI Taxonomy" id="878477"/>
    <lineage>
        <taxon>Eukaryota</taxon>
        <taxon>Sar</taxon>
        <taxon>Alveolata</taxon>
        <taxon>Dinophyceae</taxon>
        <taxon>Suessiales</taxon>
        <taxon>Symbiodiniaceae</taxon>
        <taxon>Symbiodinium</taxon>
    </lineage>
</organism>
<sequence>MASFLLSLSFASRLAAAVHVAFIAPPASHYAPPMLPIAHGLLDEGHTVTFLAHDETVRKIKKLVPQASLVDIGPSGIDREKMAPMQDFMQSLGYGVAQVLTSMAMPMLGNLMGGPMALAMKSPLMEIKPDVLCVSYIYPAFYALGEVLGIPVVGIGWGTPSWLTSQIDLPWATEPNVGSIHSRQELYDNVFLLLENTAVRIFGFVALRIGSTLNMYFRYQLGHPRPLEVWEFDAVLQHPAVITTLPELTAGTVWSPYTFTVGILDHPALEGSGMMKSDDQEKIVSWLDEQHRASKEVLYVAFGSEVRLSKAHAALLVETFKKGGFTVLWASKVKPEVPIPDHVLVTKFAPQRAVLAHPAVFGFVSHGGMNSVNEALAFGKPLAIMPFFADQMMVAVLHRDLGVAVMLDKTAATADDLVAAIRKISTEPFRRRSREIKELNEQRRDMSRAVQVIVNQATGKFYLHTPPCPNLLLRTIPLLVTLVLLATYCSCCCCVRVRLQKPCWCCCVGRSAPHVPPAASGSKKRQ</sequence>
<evidence type="ECO:0000256" key="3">
    <source>
        <dbReference type="SAM" id="SignalP"/>
    </source>
</evidence>
<gene>
    <name evidence="4" type="primary">UGT71C3</name>
    <name evidence="4" type="ORF">SNAT2548_LOCUS16455</name>
</gene>
<keyword evidence="5" id="KW-1185">Reference proteome</keyword>
<dbReference type="PANTHER" id="PTHR48049">
    <property type="entry name" value="GLYCOSYLTRANSFERASE"/>
    <property type="match status" value="1"/>
</dbReference>
<dbReference type="OrthoDB" id="423261at2759"/>
<evidence type="ECO:0000313" key="5">
    <source>
        <dbReference type="Proteomes" id="UP000604046"/>
    </source>
</evidence>
<feature type="signal peptide" evidence="3">
    <location>
        <begin position="1"/>
        <end position="17"/>
    </location>
</feature>
<dbReference type="SUPFAM" id="SSF53756">
    <property type="entry name" value="UDP-Glycosyltransferase/glycogen phosphorylase"/>
    <property type="match status" value="1"/>
</dbReference>
<dbReference type="InterPro" id="IPR035595">
    <property type="entry name" value="UDP_glycos_trans_CS"/>
</dbReference>
<evidence type="ECO:0000256" key="2">
    <source>
        <dbReference type="RuleBase" id="RU003718"/>
    </source>
</evidence>
<dbReference type="EMBL" id="CAJNDS010002081">
    <property type="protein sequence ID" value="CAE7313506.1"/>
    <property type="molecule type" value="Genomic_DNA"/>
</dbReference>
<name>A0A812NF34_9DINO</name>
<evidence type="ECO:0000256" key="1">
    <source>
        <dbReference type="ARBA" id="ARBA00022679"/>
    </source>
</evidence>
<dbReference type="PANTHER" id="PTHR48049:SF132">
    <property type="entry name" value="GLYCOSYLTRANSFERASE"/>
    <property type="match status" value="1"/>
</dbReference>
<dbReference type="Gene3D" id="3.40.50.2000">
    <property type="entry name" value="Glycogen Phosphorylase B"/>
    <property type="match status" value="2"/>
</dbReference>
<comment type="similarity">
    <text evidence="2">Belongs to the UDP-glycosyltransferase family.</text>
</comment>
<keyword evidence="1 2" id="KW-0808">Transferase</keyword>
<protein>
    <submittedName>
        <fullName evidence="4">UGT71C3 protein</fullName>
    </submittedName>
</protein>
<evidence type="ECO:0000313" key="4">
    <source>
        <dbReference type="EMBL" id="CAE7313506.1"/>
    </source>
</evidence>
<dbReference type="AlphaFoldDB" id="A0A812NF34"/>
<keyword evidence="3" id="KW-0732">Signal</keyword>
<dbReference type="GO" id="GO:0035251">
    <property type="term" value="F:UDP-glucosyltransferase activity"/>
    <property type="evidence" value="ECO:0007669"/>
    <property type="project" value="InterPro"/>
</dbReference>
<comment type="caution">
    <text evidence="4">The sequence shown here is derived from an EMBL/GenBank/DDBJ whole genome shotgun (WGS) entry which is preliminary data.</text>
</comment>
<dbReference type="InterPro" id="IPR002213">
    <property type="entry name" value="UDP_glucos_trans"/>
</dbReference>
<dbReference type="CDD" id="cd03784">
    <property type="entry name" value="GT1_Gtf-like"/>
    <property type="match status" value="1"/>
</dbReference>
<dbReference type="Pfam" id="PF00201">
    <property type="entry name" value="UDPGT"/>
    <property type="match status" value="1"/>
</dbReference>
<feature type="chain" id="PRO_5032339337" evidence="3">
    <location>
        <begin position="18"/>
        <end position="526"/>
    </location>
</feature>
<dbReference type="PROSITE" id="PS00375">
    <property type="entry name" value="UDPGT"/>
    <property type="match status" value="1"/>
</dbReference>
<proteinExistence type="inferred from homology"/>
<accession>A0A812NF34</accession>
<dbReference type="InterPro" id="IPR050481">
    <property type="entry name" value="UDP-glycosyltransf_plant"/>
</dbReference>
<dbReference type="Proteomes" id="UP000604046">
    <property type="component" value="Unassembled WGS sequence"/>
</dbReference>